<sequence>MRLIKRIHEGVSRVLGGRHSEADPAAPQVAPHLRDGSLAERLSETWLTRQGLKVIARNVRCKLGEIDLVATDGEMLVFVEVRMRTDPRFGGAAASITPAKQAKLVRAAEWFLANGGKAWAGRPCRFDVVLLDRLHLAHIEWIRGAFDAY</sequence>
<dbReference type="Pfam" id="PF02021">
    <property type="entry name" value="UPF0102"/>
    <property type="match status" value="1"/>
</dbReference>
<dbReference type="GO" id="GO:0004519">
    <property type="term" value="F:endonuclease activity"/>
    <property type="evidence" value="ECO:0007669"/>
    <property type="project" value="UniProtKB-KW"/>
</dbReference>
<gene>
    <name evidence="3" type="ORF">GGR36_003835</name>
</gene>
<reference evidence="3 4" key="1">
    <citation type="submission" date="2020-08" db="EMBL/GenBank/DDBJ databases">
        <title>Genomic Encyclopedia of Type Strains, Phase IV (KMG-IV): sequencing the most valuable type-strain genomes for metagenomic binning, comparative biology and taxonomic classification.</title>
        <authorList>
            <person name="Goeker M."/>
        </authorList>
    </citation>
    <scope>NUCLEOTIDE SEQUENCE [LARGE SCALE GENOMIC DNA]</scope>
    <source>
        <strain evidence="3 4">DSM 106739</strain>
    </source>
</reference>
<dbReference type="NCBIfam" id="TIGR00252">
    <property type="entry name" value="YraN family protein"/>
    <property type="match status" value="1"/>
</dbReference>
<protein>
    <recommendedName>
        <fullName evidence="2">UPF0102 protein GGR36_003835</fullName>
    </recommendedName>
</protein>
<dbReference type="PANTHER" id="PTHR34039">
    <property type="entry name" value="UPF0102 PROTEIN YRAN"/>
    <property type="match status" value="1"/>
</dbReference>
<keyword evidence="3" id="KW-0540">Nuclease</keyword>
<dbReference type="Proteomes" id="UP000561045">
    <property type="component" value="Unassembled WGS sequence"/>
</dbReference>
<comment type="similarity">
    <text evidence="1 2">Belongs to the UPF0102 family.</text>
</comment>
<comment type="caution">
    <text evidence="3">The sequence shown here is derived from an EMBL/GenBank/DDBJ whole genome shotgun (WGS) entry which is preliminary data.</text>
</comment>
<dbReference type="AlphaFoldDB" id="A0A840BSV6"/>
<proteinExistence type="inferred from homology"/>
<keyword evidence="3" id="KW-0378">Hydrolase</keyword>
<keyword evidence="3" id="KW-0255">Endonuclease</keyword>
<dbReference type="NCBIfam" id="NF009150">
    <property type="entry name" value="PRK12497.1-3"/>
    <property type="match status" value="1"/>
</dbReference>
<evidence type="ECO:0000256" key="2">
    <source>
        <dbReference type="HAMAP-Rule" id="MF_00048"/>
    </source>
</evidence>
<evidence type="ECO:0000256" key="1">
    <source>
        <dbReference type="ARBA" id="ARBA00006738"/>
    </source>
</evidence>
<dbReference type="InterPro" id="IPR011856">
    <property type="entry name" value="tRNA_endonuc-like_dom_sf"/>
</dbReference>
<name>A0A840BSV6_9RHOO</name>
<evidence type="ECO:0000313" key="3">
    <source>
        <dbReference type="EMBL" id="MBB4014489.1"/>
    </source>
</evidence>
<organism evidence="3 4">
    <name type="scientific">Niveibacterium umoris</name>
    <dbReference type="NCBI Taxonomy" id="1193620"/>
    <lineage>
        <taxon>Bacteria</taxon>
        <taxon>Pseudomonadati</taxon>
        <taxon>Pseudomonadota</taxon>
        <taxon>Betaproteobacteria</taxon>
        <taxon>Rhodocyclales</taxon>
        <taxon>Rhodocyclaceae</taxon>
        <taxon>Niveibacterium</taxon>
    </lineage>
</organism>
<dbReference type="HAMAP" id="MF_00048">
    <property type="entry name" value="UPF0102"/>
    <property type="match status" value="1"/>
</dbReference>
<keyword evidence="4" id="KW-1185">Reference proteome</keyword>
<dbReference type="InterPro" id="IPR011335">
    <property type="entry name" value="Restrct_endonuc-II-like"/>
</dbReference>
<evidence type="ECO:0000313" key="4">
    <source>
        <dbReference type="Proteomes" id="UP000561045"/>
    </source>
</evidence>
<dbReference type="RefSeq" id="WP_338086720.1">
    <property type="nucleotide sequence ID" value="NZ_BAABLE010000009.1"/>
</dbReference>
<dbReference type="Gene3D" id="3.40.1350.10">
    <property type="match status" value="1"/>
</dbReference>
<dbReference type="EMBL" id="JACIET010000002">
    <property type="protein sequence ID" value="MBB4014489.1"/>
    <property type="molecule type" value="Genomic_DNA"/>
</dbReference>
<dbReference type="SUPFAM" id="SSF52980">
    <property type="entry name" value="Restriction endonuclease-like"/>
    <property type="match status" value="1"/>
</dbReference>
<dbReference type="PANTHER" id="PTHR34039:SF1">
    <property type="entry name" value="UPF0102 PROTEIN YRAN"/>
    <property type="match status" value="1"/>
</dbReference>
<dbReference type="InterPro" id="IPR003509">
    <property type="entry name" value="UPF0102_YraN-like"/>
</dbReference>
<dbReference type="GO" id="GO:0003676">
    <property type="term" value="F:nucleic acid binding"/>
    <property type="evidence" value="ECO:0007669"/>
    <property type="project" value="InterPro"/>
</dbReference>
<accession>A0A840BSV6</accession>